<sequence>MENYRIEYFTDPLCCWSWAFEPQLRKLRFLLKDRLEITYVMGGLLRDWKSFNDQMNDIARPAQVGPLWMQAKNMSGQPIEENIWISDPVDTSYLACMAVKAAALQSKVAEEAMLRKLREAVMIQKKNIGEVAVILIIAGELEKEGILKKGKFKDDLFGDKVSELFKKDLDRTKASGITRFPSLLITYSGKTYQITGYRPFKELKKTFSLLDPELDLDIPINEENYKNSWQSLTKRELSEITNVPGELCISG</sequence>
<dbReference type="SUPFAM" id="SSF52833">
    <property type="entry name" value="Thioredoxin-like"/>
    <property type="match status" value="1"/>
</dbReference>
<dbReference type="Proteomes" id="UP000703674">
    <property type="component" value="Unassembled WGS sequence"/>
</dbReference>
<keyword evidence="2" id="KW-1185">Reference proteome</keyword>
<evidence type="ECO:0000313" key="1">
    <source>
        <dbReference type="EMBL" id="NJW53301.1"/>
    </source>
</evidence>
<dbReference type="PANTHER" id="PTHR13887">
    <property type="entry name" value="GLUTATHIONE S-TRANSFERASE KAPPA"/>
    <property type="match status" value="1"/>
</dbReference>
<gene>
    <name evidence="1" type="ORF">HC175_10245</name>
</gene>
<protein>
    <submittedName>
        <fullName evidence="1">DsbA family protein</fullName>
    </submittedName>
</protein>
<name>A0ABX1CYF1_9FLAO</name>
<organism evidence="1 2">
    <name type="scientific">Salinimicrobium oceani</name>
    <dbReference type="NCBI Taxonomy" id="2722702"/>
    <lineage>
        <taxon>Bacteria</taxon>
        <taxon>Pseudomonadati</taxon>
        <taxon>Bacteroidota</taxon>
        <taxon>Flavobacteriia</taxon>
        <taxon>Flavobacteriales</taxon>
        <taxon>Flavobacteriaceae</taxon>
        <taxon>Salinimicrobium</taxon>
    </lineage>
</organism>
<dbReference type="PANTHER" id="PTHR13887:SF47">
    <property type="entry name" value="CLPXP ADAPTER PROTEIN SPXH"/>
    <property type="match status" value="1"/>
</dbReference>
<dbReference type="CDD" id="cd03025">
    <property type="entry name" value="DsbA_FrnE_like"/>
    <property type="match status" value="1"/>
</dbReference>
<dbReference type="Pfam" id="PF13743">
    <property type="entry name" value="Thioredoxin_5"/>
    <property type="match status" value="1"/>
</dbReference>
<dbReference type="Gene3D" id="3.40.30.10">
    <property type="entry name" value="Glutaredoxin"/>
    <property type="match status" value="1"/>
</dbReference>
<dbReference type="EMBL" id="JAAVJR010000005">
    <property type="protein sequence ID" value="NJW53301.1"/>
    <property type="molecule type" value="Genomic_DNA"/>
</dbReference>
<dbReference type="Gene3D" id="1.10.472.60">
    <property type="entry name" value="putative protein disulfide isomerase domain"/>
    <property type="match status" value="1"/>
</dbReference>
<proteinExistence type="predicted"/>
<comment type="caution">
    <text evidence="1">The sequence shown here is derived from an EMBL/GenBank/DDBJ whole genome shotgun (WGS) entry which is preliminary data.</text>
</comment>
<evidence type="ECO:0000313" key="2">
    <source>
        <dbReference type="Proteomes" id="UP000703674"/>
    </source>
</evidence>
<accession>A0ABX1CYF1</accession>
<dbReference type="InterPro" id="IPR036249">
    <property type="entry name" value="Thioredoxin-like_sf"/>
</dbReference>
<reference evidence="1 2" key="1">
    <citation type="submission" date="2020-03" db="EMBL/GenBank/DDBJ databases">
        <title>Salinimicrobium sp. nov, isolated from SCS.</title>
        <authorList>
            <person name="Cao W.R."/>
        </authorList>
    </citation>
    <scope>NUCLEOTIDE SEQUENCE [LARGE SCALE GENOMIC DNA]</scope>
    <source>
        <strain evidence="2">J15B91</strain>
    </source>
</reference>